<evidence type="ECO:0000313" key="4">
    <source>
        <dbReference type="Proteomes" id="UP000606786"/>
    </source>
</evidence>
<feature type="chain" id="PRO_5036288190" evidence="1">
    <location>
        <begin position="25"/>
        <end position="138"/>
    </location>
</feature>
<dbReference type="CDD" id="cd23992">
    <property type="entry name" value="PBP_GOBP"/>
    <property type="match status" value="1"/>
</dbReference>
<dbReference type="AlphaFoldDB" id="W8AGN5"/>
<name>W8AGN5_CERCA</name>
<dbReference type="Gene3D" id="1.10.238.20">
    <property type="entry name" value="Pheromone/general odorant binding protein domain"/>
    <property type="match status" value="1"/>
</dbReference>
<dbReference type="GeneID" id="101450698"/>
<dbReference type="KEGG" id="ccat:101450698"/>
<dbReference type="GO" id="GO:0005549">
    <property type="term" value="F:odorant binding"/>
    <property type="evidence" value="ECO:0007669"/>
    <property type="project" value="InterPro"/>
</dbReference>
<dbReference type="Pfam" id="PF01395">
    <property type="entry name" value="PBP_GOBP"/>
    <property type="match status" value="1"/>
</dbReference>
<dbReference type="EMBL" id="GAMC01021758">
    <property type="protein sequence ID" value="JAB84797.1"/>
    <property type="molecule type" value="mRNA"/>
</dbReference>
<evidence type="ECO:0000313" key="2">
    <source>
        <dbReference type="EMBL" id="CAD7012643.1"/>
    </source>
</evidence>
<feature type="signal peptide" evidence="1">
    <location>
        <begin position="1"/>
        <end position="24"/>
    </location>
</feature>
<organism evidence="3">
    <name type="scientific">Ceratitis capitata</name>
    <name type="common">Mediterranean fruit fly</name>
    <name type="synonym">Tephritis capitata</name>
    <dbReference type="NCBI Taxonomy" id="7213"/>
    <lineage>
        <taxon>Eukaryota</taxon>
        <taxon>Metazoa</taxon>
        <taxon>Ecdysozoa</taxon>
        <taxon>Arthropoda</taxon>
        <taxon>Hexapoda</taxon>
        <taxon>Insecta</taxon>
        <taxon>Pterygota</taxon>
        <taxon>Neoptera</taxon>
        <taxon>Endopterygota</taxon>
        <taxon>Diptera</taxon>
        <taxon>Brachycera</taxon>
        <taxon>Muscomorpha</taxon>
        <taxon>Tephritoidea</taxon>
        <taxon>Tephritidae</taxon>
        <taxon>Ceratitis</taxon>
        <taxon>Ceratitis</taxon>
    </lineage>
</organism>
<reference evidence="3" key="2">
    <citation type="journal article" date="2014" name="BMC Genomics">
        <title>A genomic perspective to assessing quality of mass-reared SIT flies used in Mediterranean fruit fly (Ceratitis capitata) eradication in California.</title>
        <authorList>
            <person name="Calla B."/>
            <person name="Hall B."/>
            <person name="Hou S."/>
            <person name="Geib S.M."/>
        </authorList>
    </citation>
    <scope>NUCLEOTIDE SEQUENCE</scope>
</reference>
<dbReference type="InterPro" id="IPR036728">
    <property type="entry name" value="PBP_GOBP_sf"/>
</dbReference>
<reference evidence="2" key="3">
    <citation type="submission" date="2020-11" db="EMBL/GenBank/DDBJ databases">
        <authorList>
            <person name="Whitehead M."/>
        </authorList>
    </citation>
    <scope>NUCLEOTIDE SEQUENCE</scope>
    <source>
        <strain evidence="2">EGII</strain>
    </source>
</reference>
<protein>
    <submittedName>
        <fullName evidence="2">(Mediterranean fruit fly) hypothetical protein</fullName>
    </submittedName>
    <submittedName>
        <fullName evidence="3">General odorant-binding protein 56a</fullName>
    </submittedName>
</protein>
<keyword evidence="4" id="KW-1185">Reference proteome</keyword>
<evidence type="ECO:0000256" key="1">
    <source>
        <dbReference type="SAM" id="SignalP"/>
    </source>
</evidence>
<sequence length="138" mass="14713">MKSFGLLQSFLVILIIGPISELLAADDKTARESCIKEVNLSAADANSVRGTAMISKLVQNNSESLKCFQLCYYKQLGFLDASGKTNGQKVLEYMSQASGITDTAKLVAALSGCESVNGASQCDKVYQFEKCALGKLGV</sequence>
<proteinExistence type="evidence at transcript level"/>
<dbReference type="OrthoDB" id="7665616at2759"/>
<dbReference type="EMBL" id="CAJHJT010000056">
    <property type="protein sequence ID" value="CAD7012643.1"/>
    <property type="molecule type" value="Genomic_DNA"/>
</dbReference>
<dbReference type="SMART" id="SM00708">
    <property type="entry name" value="PhBP"/>
    <property type="match status" value="1"/>
</dbReference>
<keyword evidence="1" id="KW-0732">Signal</keyword>
<dbReference type="Proteomes" id="UP000606786">
    <property type="component" value="Unassembled WGS sequence"/>
</dbReference>
<dbReference type="SUPFAM" id="SSF47565">
    <property type="entry name" value="Insect pheromone/odorant-binding proteins"/>
    <property type="match status" value="1"/>
</dbReference>
<gene>
    <name evidence="3" type="primary">OB56A</name>
    <name evidence="2" type="ORF">CCAP1982_LOCUS20744</name>
</gene>
<dbReference type="InterPro" id="IPR006170">
    <property type="entry name" value="PBP/GOBP"/>
</dbReference>
<reference evidence="3" key="1">
    <citation type="submission" date="2013-07" db="EMBL/GenBank/DDBJ databases">
        <authorList>
            <person name="Geib S."/>
        </authorList>
    </citation>
    <scope>NUCLEOTIDE SEQUENCE</scope>
</reference>
<accession>W8AGN5</accession>
<evidence type="ECO:0000313" key="3">
    <source>
        <dbReference type="EMBL" id="JAB84797.1"/>
    </source>
</evidence>